<accession>A0A8K0E0M5</accession>
<gene>
    <name evidence="1" type="ORF">FNV43_RR20892</name>
</gene>
<evidence type="ECO:0000313" key="2">
    <source>
        <dbReference type="Proteomes" id="UP000796880"/>
    </source>
</evidence>
<dbReference type="Proteomes" id="UP000796880">
    <property type="component" value="Unassembled WGS sequence"/>
</dbReference>
<protein>
    <submittedName>
        <fullName evidence="1">Uncharacterized protein</fullName>
    </submittedName>
</protein>
<dbReference type="EMBL" id="VOIH02000009">
    <property type="protein sequence ID" value="KAF3438136.1"/>
    <property type="molecule type" value="Genomic_DNA"/>
</dbReference>
<dbReference type="AlphaFoldDB" id="A0A8K0E0M5"/>
<keyword evidence="2" id="KW-1185">Reference proteome</keyword>
<comment type="caution">
    <text evidence="1">The sequence shown here is derived from an EMBL/GenBank/DDBJ whole genome shotgun (WGS) entry which is preliminary data.</text>
</comment>
<organism evidence="1 2">
    <name type="scientific">Rhamnella rubrinervis</name>
    <dbReference type="NCBI Taxonomy" id="2594499"/>
    <lineage>
        <taxon>Eukaryota</taxon>
        <taxon>Viridiplantae</taxon>
        <taxon>Streptophyta</taxon>
        <taxon>Embryophyta</taxon>
        <taxon>Tracheophyta</taxon>
        <taxon>Spermatophyta</taxon>
        <taxon>Magnoliopsida</taxon>
        <taxon>eudicotyledons</taxon>
        <taxon>Gunneridae</taxon>
        <taxon>Pentapetalae</taxon>
        <taxon>rosids</taxon>
        <taxon>fabids</taxon>
        <taxon>Rosales</taxon>
        <taxon>Rhamnaceae</taxon>
        <taxon>rhamnoid group</taxon>
        <taxon>Rhamneae</taxon>
        <taxon>Rhamnella</taxon>
    </lineage>
</organism>
<proteinExistence type="predicted"/>
<evidence type="ECO:0000313" key="1">
    <source>
        <dbReference type="EMBL" id="KAF3438136.1"/>
    </source>
</evidence>
<sequence length="360" mass="39338">MSGGRAGRRKLRAPASYRLRILVVVANIQMRTLKAERERFHVNALAHGQGKSANGSVNLEKDWPRWSGTGPPNPPTAWIARSRFPLAELVAAPPGRIERPAFRPNKYFNWYGQGESDRLIKTKHRDGPRDAHAMVKARLILDFQHVIRNRGKRAYRSFRPSEFEARGVVKVTTVDNRLWRQAAHSDAAFDPSCRLFLSLSDAPPACRLRRVLTPKARGRYQVRDGGDAATPSTIPTEAVESFAHHLNTLTGIVVAEWPCCHASTEIQPRRFDSPLPPSPLTSKAPGHAVSPACAAPSLALHGHGVAKESQGDKPRCHILASPLPLCTHDGRKPPTLAAHGKPPLGAGLGMHGWATASGMP</sequence>
<dbReference type="OrthoDB" id="1098789at2759"/>
<name>A0A8K0E0M5_9ROSA</name>
<reference evidence="1" key="1">
    <citation type="submission" date="2020-03" db="EMBL/GenBank/DDBJ databases">
        <title>A high-quality chromosome-level genome assembly of a woody plant with both climbing and erect habits, Rhamnella rubrinervis.</title>
        <authorList>
            <person name="Lu Z."/>
            <person name="Yang Y."/>
            <person name="Zhu X."/>
            <person name="Sun Y."/>
        </authorList>
    </citation>
    <scope>NUCLEOTIDE SEQUENCE</scope>
    <source>
        <strain evidence="1">BYM</strain>
        <tissue evidence="1">Leaf</tissue>
    </source>
</reference>